<proteinExistence type="predicted"/>
<evidence type="ECO:0000256" key="4">
    <source>
        <dbReference type="SAM" id="MobiDB-lite"/>
    </source>
</evidence>
<dbReference type="Gene3D" id="2.40.50.40">
    <property type="match status" value="2"/>
</dbReference>
<dbReference type="GO" id="GO:0000792">
    <property type="term" value="C:heterochromatin"/>
    <property type="evidence" value="ECO:0007669"/>
    <property type="project" value="UniProtKB-ARBA"/>
</dbReference>
<dbReference type="PROSITE" id="PS50013">
    <property type="entry name" value="CHROMO_2"/>
    <property type="match status" value="1"/>
</dbReference>
<dbReference type="SUPFAM" id="SSF54160">
    <property type="entry name" value="Chromo domain-like"/>
    <property type="match status" value="2"/>
</dbReference>
<feature type="region of interest" description="Disordered" evidence="4">
    <location>
        <begin position="91"/>
        <end position="117"/>
    </location>
</feature>
<dbReference type="Proteomes" id="UP000554235">
    <property type="component" value="Unassembled WGS sequence"/>
</dbReference>
<name>A0A8H4LHZ8_9HYPO</name>
<dbReference type="InterPro" id="IPR008251">
    <property type="entry name" value="Chromo_shadow_dom"/>
</dbReference>
<evidence type="ECO:0000256" key="2">
    <source>
        <dbReference type="ARBA" id="ARBA00011353"/>
    </source>
</evidence>
<reference evidence="6 7" key="1">
    <citation type="submission" date="2020-01" db="EMBL/GenBank/DDBJ databases">
        <title>Identification and distribution of gene clusters putatively required for synthesis of sphingolipid metabolism inhibitors in phylogenetically diverse species of the filamentous fungus Fusarium.</title>
        <authorList>
            <person name="Kim H.-S."/>
            <person name="Busman M."/>
            <person name="Brown D.W."/>
            <person name="Divon H."/>
            <person name="Uhlig S."/>
            <person name="Proctor R.H."/>
        </authorList>
    </citation>
    <scope>NUCLEOTIDE SEQUENCE [LARGE SCALE GENOMIC DNA]</scope>
    <source>
        <strain evidence="6 7">NRRL 20459</strain>
    </source>
</reference>
<protein>
    <submittedName>
        <fullName evidence="6">Chromo domain-containing</fullName>
    </submittedName>
</protein>
<feature type="domain" description="Chromo" evidence="5">
    <location>
        <begin position="18"/>
        <end position="80"/>
    </location>
</feature>
<dbReference type="Pfam" id="PF00385">
    <property type="entry name" value="Chromo"/>
    <property type="match status" value="1"/>
</dbReference>
<keyword evidence="7" id="KW-1185">Reference proteome</keyword>
<gene>
    <name evidence="6" type="ORF">FALBO_4605</name>
</gene>
<dbReference type="InterPro" id="IPR016197">
    <property type="entry name" value="Chromo-like_dom_sf"/>
</dbReference>
<dbReference type="InterPro" id="IPR000953">
    <property type="entry name" value="Chromo/chromo_shadow_dom"/>
</dbReference>
<evidence type="ECO:0000313" key="6">
    <source>
        <dbReference type="EMBL" id="KAF4468488.1"/>
    </source>
</evidence>
<evidence type="ECO:0000256" key="1">
    <source>
        <dbReference type="ARBA" id="ARBA00004123"/>
    </source>
</evidence>
<dbReference type="GO" id="GO:0006338">
    <property type="term" value="P:chromatin remodeling"/>
    <property type="evidence" value="ECO:0007669"/>
    <property type="project" value="UniProtKB-ARBA"/>
</dbReference>
<comment type="subcellular location">
    <subcellularLocation>
        <location evidence="1">Nucleus</location>
    </subcellularLocation>
</comment>
<dbReference type="PROSITE" id="PS00598">
    <property type="entry name" value="CHROMO_1"/>
    <property type="match status" value="1"/>
</dbReference>
<keyword evidence="3" id="KW-0539">Nucleus</keyword>
<dbReference type="AlphaFoldDB" id="A0A8H4LHZ8"/>
<dbReference type="GO" id="GO:0005634">
    <property type="term" value="C:nucleus"/>
    <property type="evidence" value="ECO:0007669"/>
    <property type="project" value="UniProtKB-SubCell"/>
</dbReference>
<evidence type="ECO:0000313" key="7">
    <source>
        <dbReference type="Proteomes" id="UP000554235"/>
    </source>
</evidence>
<dbReference type="InterPro" id="IPR023779">
    <property type="entry name" value="Chromodomain_CS"/>
</dbReference>
<organism evidence="6 7">
    <name type="scientific">Fusarium albosuccineum</name>
    <dbReference type="NCBI Taxonomy" id="1237068"/>
    <lineage>
        <taxon>Eukaryota</taxon>
        <taxon>Fungi</taxon>
        <taxon>Dikarya</taxon>
        <taxon>Ascomycota</taxon>
        <taxon>Pezizomycotina</taxon>
        <taxon>Sordariomycetes</taxon>
        <taxon>Hypocreomycetidae</taxon>
        <taxon>Hypocreales</taxon>
        <taxon>Nectriaceae</taxon>
        <taxon>Fusarium</taxon>
        <taxon>Fusarium decemcellulare species complex</taxon>
    </lineage>
</organism>
<dbReference type="SMART" id="SM00298">
    <property type="entry name" value="CHROMO"/>
    <property type="match status" value="1"/>
</dbReference>
<dbReference type="InterPro" id="IPR023780">
    <property type="entry name" value="Chromo_domain"/>
</dbReference>
<evidence type="ECO:0000256" key="3">
    <source>
        <dbReference type="ARBA" id="ARBA00023242"/>
    </source>
</evidence>
<comment type="caution">
    <text evidence="6">The sequence shown here is derived from an EMBL/GenBank/DDBJ whole genome shotgun (WGS) entry which is preliminary data.</text>
</comment>
<evidence type="ECO:0000259" key="5">
    <source>
        <dbReference type="PROSITE" id="PS50013"/>
    </source>
</evidence>
<dbReference type="Pfam" id="PF01393">
    <property type="entry name" value="Chromo_shadow"/>
    <property type="match status" value="1"/>
</dbReference>
<accession>A0A8H4LHZ8</accession>
<feature type="compositionally biased region" description="Polar residues" evidence="4">
    <location>
        <begin position="91"/>
        <end position="111"/>
    </location>
</feature>
<dbReference type="OrthoDB" id="433924at2759"/>
<sequence>MTKPRRIRRARKAKGDIFIVDSIQNHVIDNDGNPKFQVKWQGFEDEASWTWEPLQNLKVSGEEILQGYINRLAASSESTIELEDAINSSCRGSAENCTRTSPPQSGDSSSVAPMGNWKPPRGSWEDKIQTIDGCEFLYNRDLVVYVTWKGGRKTRHRAQTMHSRCPQKTPIKELSEPGNIIKSYIGTSLYKLNMSMRAIVGKYSPASGIHHPQLHGGKRDGGLYITSKTGSLFSADNPYNSVYDAKMPDSGSSEILIDSDWYTVEAPNGCSDEKPQGNMCQIDTMQRKIDKLEARVYHLQGVQEAQTVTVKRLLLLLESRTTDVISEEEHGNIALLD</sequence>
<dbReference type="EMBL" id="JAADYS010000605">
    <property type="protein sequence ID" value="KAF4468488.1"/>
    <property type="molecule type" value="Genomic_DNA"/>
</dbReference>
<comment type="subunit">
    <text evidence="2">Component of the NuA4 histone acetyltransferase complex.</text>
</comment>